<organism evidence="2">
    <name type="scientific">marine sediment metagenome</name>
    <dbReference type="NCBI Taxonomy" id="412755"/>
    <lineage>
        <taxon>unclassified sequences</taxon>
        <taxon>metagenomes</taxon>
        <taxon>ecological metagenomes</taxon>
    </lineage>
</organism>
<feature type="compositionally biased region" description="Basic and acidic residues" evidence="1">
    <location>
        <begin position="1"/>
        <end position="11"/>
    </location>
</feature>
<protein>
    <submittedName>
        <fullName evidence="2">Uncharacterized protein</fullName>
    </submittedName>
</protein>
<name>A0A0F8XEE9_9ZZZZ</name>
<sequence length="216" mass="23102">MTETRDVEPLVERSQTGVGYREATAPPRATFDGVQYTADWYINHLLQGNVKMCNIGVGTTVVASAGAYDATKPDVHMQIPKGITVFPVNIEINIDDLVDDQDLEMILAFADSLDLTPTGGSSNTIYNMRNDLVAGSGVTIQSDVTAITSPATAGNKYQEFWRGNGTLGAAPEAGSSEEGMFTRFAFSARSKDPMPCIVGPSEATLTIGKGVFNYFS</sequence>
<comment type="caution">
    <text evidence="2">The sequence shown here is derived from an EMBL/GenBank/DDBJ whole genome shotgun (WGS) entry which is preliminary data.</text>
</comment>
<proteinExistence type="predicted"/>
<reference evidence="2" key="1">
    <citation type="journal article" date="2015" name="Nature">
        <title>Complex archaea that bridge the gap between prokaryotes and eukaryotes.</title>
        <authorList>
            <person name="Spang A."/>
            <person name="Saw J.H."/>
            <person name="Jorgensen S.L."/>
            <person name="Zaremba-Niedzwiedzka K."/>
            <person name="Martijn J."/>
            <person name="Lind A.E."/>
            <person name="van Eijk R."/>
            <person name="Schleper C."/>
            <person name="Guy L."/>
            <person name="Ettema T.J."/>
        </authorList>
    </citation>
    <scope>NUCLEOTIDE SEQUENCE</scope>
</reference>
<dbReference type="EMBL" id="LAZR01059562">
    <property type="protein sequence ID" value="KKK67542.1"/>
    <property type="molecule type" value="Genomic_DNA"/>
</dbReference>
<feature type="region of interest" description="Disordered" evidence="1">
    <location>
        <begin position="1"/>
        <end position="21"/>
    </location>
</feature>
<feature type="non-terminal residue" evidence="2">
    <location>
        <position position="216"/>
    </location>
</feature>
<dbReference type="AlphaFoldDB" id="A0A0F8XEE9"/>
<evidence type="ECO:0000313" key="2">
    <source>
        <dbReference type="EMBL" id="KKK67542.1"/>
    </source>
</evidence>
<gene>
    <name evidence="2" type="ORF">LCGC14_2953020</name>
</gene>
<accession>A0A0F8XEE9</accession>
<evidence type="ECO:0000256" key="1">
    <source>
        <dbReference type="SAM" id="MobiDB-lite"/>
    </source>
</evidence>